<dbReference type="Pfam" id="PF00027">
    <property type="entry name" value="cNMP_binding"/>
    <property type="match status" value="1"/>
</dbReference>
<dbReference type="InterPro" id="IPR018490">
    <property type="entry name" value="cNMP-bd_dom_sf"/>
</dbReference>
<dbReference type="Pfam" id="PF13545">
    <property type="entry name" value="HTH_Crp_2"/>
    <property type="match status" value="1"/>
</dbReference>
<dbReference type="InterPro" id="IPR014710">
    <property type="entry name" value="RmlC-like_jellyroll"/>
</dbReference>
<dbReference type="CDD" id="cd00038">
    <property type="entry name" value="CAP_ED"/>
    <property type="match status" value="1"/>
</dbReference>
<proteinExistence type="predicted"/>
<dbReference type="SUPFAM" id="SSF46785">
    <property type="entry name" value="Winged helix' DNA-binding domain"/>
    <property type="match status" value="1"/>
</dbReference>
<dbReference type="PANTHER" id="PTHR24567">
    <property type="entry name" value="CRP FAMILY TRANSCRIPTIONAL REGULATORY PROTEIN"/>
    <property type="match status" value="1"/>
</dbReference>
<feature type="domain" description="Cyclic nucleotide-binding" evidence="4">
    <location>
        <begin position="12"/>
        <end position="135"/>
    </location>
</feature>
<dbReference type="InterPro" id="IPR036390">
    <property type="entry name" value="WH_DNA-bd_sf"/>
</dbReference>
<dbReference type="PANTHER" id="PTHR24567:SF26">
    <property type="entry name" value="REGULATORY PROTEIN YEIL"/>
    <property type="match status" value="1"/>
</dbReference>
<organism evidence="5 6">
    <name type="scientific">Jeotgalibaca ciconiae</name>
    <dbReference type="NCBI Taxonomy" id="2496265"/>
    <lineage>
        <taxon>Bacteria</taxon>
        <taxon>Bacillati</taxon>
        <taxon>Bacillota</taxon>
        <taxon>Bacilli</taxon>
        <taxon>Lactobacillales</taxon>
        <taxon>Carnobacteriaceae</taxon>
        <taxon>Jeotgalibaca</taxon>
    </lineage>
</organism>
<dbReference type="GO" id="GO:0003677">
    <property type="term" value="F:DNA binding"/>
    <property type="evidence" value="ECO:0007669"/>
    <property type="project" value="UniProtKB-KW"/>
</dbReference>
<dbReference type="Gene3D" id="2.60.120.10">
    <property type="entry name" value="Jelly Rolls"/>
    <property type="match status" value="1"/>
</dbReference>
<dbReference type="PROSITE" id="PS50042">
    <property type="entry name" value="CNMP_BINDING_3"/>
    <property type="match status" value="1"/>
</dbReference>
<accession>A0A3S9HB72</accession>
<keyword evidence="3" id="KW-0804">Transcription</keyword>
<dbReference type="GO" id="GO:0003700">
    <property type="term" value="F:DNA-binding transcription factor activity"/>
    <property type="evidence" value="ECO:0007669"/>
    <property type="project" value="TreeGrafter"/>
</dbReference>
<name>A0A3S9HB72_9LACT</name>
<dbReference type="AlphaFoldDB" id="A0A3S9HB72"/>
<evidence type="ECO:0000256" key="2">
    <source>
        <dbReference type="ARBA" id="ARBA00023125"/>
    </source>
</evidence>
<dbReference type="Proteomes" id="UP000273326">
    <property type="component" value="Chromosome"/>
</dbReference>
<dbReference type="KEGG" id="jeh:EJN90_08195"/>
<reference evidence="6" key="1">
    <citation type="submission" date="2018-12" db="EMBL/GenBank/DDBJ databases">
        <title>Complete genome sequencing of Jeotgalibaca sp. H21T32.</title>
        <authorList>
            <person name="Bae J.-W."/>
            <person name="Lee S.-Y."/>
        </authorList>
    </citation>
    <scope>NUCLEOTIDE SEQUENCE [LARGE SCALE GENOMIC DNA]</scope>
    <source>
        <strain evidence="6">H21T32</strain>
    </source>
</reference>
<sequence>MNSFDLLTKSVLFNGLNSSDIEALLNCMEAKQKHYQKGDVIVYEQEEVHELGIIVSGTAISNKVNILGKEIIVTLHHAGTYSALLTALSIQRKCPMSIHAIEPLHLLKIPRKSLFSYYPEHELAHRLFLSNLFDSVSERALELHDRNDCLIMPSIREKVITFLSRISKEKNAISFKIPFNREEMAQYLDVDRSALSRELSAMQKEGIIEYHKDLFKIKSNYS</sequence>
<protein>
    <submittedName>
        <fullName evidence="5">Crp/Fnr family transcriptional regulator</fullName>
    </submittedName>
</protein>
<dbReference type="InterPro" id="IPR050397">
    <property type="entry name" value="Env_Response_Regulators"/>
</dbReference>
<dbReference type="EMBL" id="CP034465">
    <property type="protein sequence ID" value="AZP04615.1"/>
    <property type="molecule type" value="Genomic_DNA"/>
</dbReference>
<dbReference type="OrthoDB" id="3176638at2"/>
<evidence type="ECO:0000313" key="6">
    <source>
        <dbReference type="Proteomes" id="UP000273326"/>
    </source>
</evidence>
<dbReference type="GO" id="GO:0005829">
    <property type="term" value="C:cytosol"/>
    <property type="evidence" value="ECO:0007669"/>
    <property type="project" value="TreeGrafter"/>
</dbReference>
<gene>
    <name evidence="5" type="ORF">EJN90_08195</name>
</gene>
<evidence type="ECO:0000256" key="3">
    <source>
        <dbReference type="ARBA" id="ARBA00023163"/>
    </source>
</evidence>
<dbReference type="InterPro" id="IPR000595">
    <property type="entry name" value="cNMP-bd_dom"/>
</dbReference>
<keyword evidence="1" id="KW-0805">Transcription regulation</keyword>
<dbReference type="RefSeq" id="WP_126110197.1">
    <property type="nucleotide sequence ID" value="NZ_CP034465.1"/>
</dbReference>
<evidence type="ECO:0000259" key="4">
    <source>
        <dbReference type="PROSITE" id="PS50042"/>
    </source>
</evidence>
<keyword evidence="2" id="KW-0238">DNA-binding</keyword>
<dbReference type="InterPro" id="IPR012318">
    <property type="entry name" value="HTH_CRP"/>
</dbReference>
<dbReference type="SMART" id="SM00100">
    <property type="entry name" value="cNMP"/>
    <property type="match status" value="1"/>
</dbReference>
<evidence type="ECO:0000313" key="5">
    <source>
        <dbReference type="EMBL" id="AZP04615.1"/>
    </source>
</evidence>
<evidence type="ECO:0000256" key="1">
    <source>
        <dbReference type="ARBA" id="ARBA00023015"/>
    </source>
</evidence>
<keyword evidence="6" id="KW-1185">Reference proteome</keyword>
<dbReference type="SUPFAM" id="SSF51206">
    <property type="entry name" value="cAMP-binding domain-like"/>
    <property type="match status" value="1"/>
</dbReference>